<dbReference type="EMBL" id="JAPDDT010000001">
    <property type="protein sequence ID" value="MCW1921317.1"/>
    <property type="molecule type" value="Genomic_DNA"/>
</dbReference>
<reference evidence="1 2" key="1">
    <citation type="submission" date="2022-10" db="EMBL/GenBank/DDBJ databases">
        <title>Luteolibacter arcticus strain CCTCC AB 2014275, whole genome shotgun sequencing project.</title>
        <authorList>
            <person name="Zhao G."/>
            <person name="Shen L."/>
        </authorList>
    </citation>
    <scope>NUCLEOTIDE SEQUENCE [LARGE SCALE GENOMIC DNA]</scope>
    <source>
        <strain evidence="1 2">CCTCC AB 2014275</strain>
    </source>
</reference>
<name>A0ABT3GCF6_9BACT</name>
<keyword evidence="2" id="KW-1185">Reference proteome</keyword>
<evidence type="ECO:0000313" key="1">
    <source>
        <dbReference type="EMBL" id="MCW1921317.1"/>
    </source>
</evidence>
<dbReference type="Proteomes" id="UP001320876">
    <property type="component" value="Unassembled WGS sequence"/>
</dbReference>
<organism evidence="1 2">
    <name type="scientific">Luteolibacter arcticus</name>
    <dbReference type="NCBI Taxonomy" id="1581411"/>
    <lineage>
        <taxon>Bacteria</taxon>
        <taxon>Pseudomonadati</taxon>
        <taxon>Verrucomicrobiota</taxon>
        <taxon>Verrucomicrobiia</taxon>
        <taxon>Verrucomicrobiales</taxon>
        <taxon>Verrucomicrobiaceae</taxon>
        <taxon>Luteolibacter</taxon>
    </lineage>
</organism>
<accession>A0ABT3GCF6</accession>
<proteinExistence type="predicted"/>
<comment type="caution">
    <text evidence="1">The sequence shown here is derived from an EMBL/GenBank/DDBJ whole genome shotgun (WGS) entry which is preliminary data.</text>
</comment>
<dbReference type="RefSeq" id="WP_264485426.1">
    <property type="nucleotide sequence ID" value="NZ_JAPDDT010000001.1"/>
</dbReference>
<protein>
    <submittedName>
        <fullName evidence="1">Uncharacterized protein</fullName>
    </submittedName>
</protein>
<sequence>MFENLKRDVGVGPPTRESWNQLLEKLESLVILPGPGLFMRRASSGTTLWSKGGRRSGGGAAEPYAFQVYGLKNDGSEWTCKIAPGWVRNKNPAAVAEFPVSDWMPEIEGNPMDAIDGETGETARLTIQDGDFIYCHFTTSTKGIIEETPLIQVSSDEETIHYQPDPDGVTGDYWLPIAYIEITDDVVSITQFQVGGPIEFVPNLWEFEQVGGGREVIKERSQDEDKWIFRTLKEKADDPQLKINEEGEYLEIRGNSYDEAVTDARKVTIAVKDGFVSNLSYTDDEVGINAEVTIRDCDADAMADPPTAGTPLLALTIAEGRITHINGSDVGGTIDIAVQSCCWIDDA</sequence>
<evidence type="ECO:0000313" key="2">
    <source>
        <dbReference type="Proteomes" id="UP001320876"/>
    </source>
</evidence>
<gene>
    <name evidence="1" type="ORF">OKA05_02060</name>
</gene>